<organism evidence="2 3">
    <name type="scientific">Caenorhabditis japonica</name>
    <dbReference type="NCBI Taxonomy" id="281687"/>
    <lineage>
        <taxon>Eukaryota</taxon>
        <taxon>Metazoa</taxon>
        <taxon>Ecdysozoa</taxon>
        <taxon>Nematoda</taxon>
        <taxon>Chromadorea</taxon>
        <taxon>Rhabditida</taxon>
        <taxon>Rhabditina</taxon>
        <taxon>Rhabditomorpha</taxon>
        <taxon>Rhabditoidea</taxon>
        <taxon>Rhabditidae</taxon>
        <taxon>Peloderinae</taxon>
        <taxon>Caenorhabditis</taxon>
    </lineage>
</organism>
<reference evidence="2" key="2">
    <citation type="submission" date="2022-06" db="UniProtKB">
        <authorList>
            <consortium name="EnsemblMetazoa"/>
        </authorList>
    </citation>
    <scope>IDENTIFICATION</scope>
    <source>
        <strain evidence="2">DF5081</strain>
    </source>
</reference>
<sequence length="128" mass="13826">MPRLFPFLKKAIPHHPLCIAQSLSLTPSPGLWSVLSAPISEPFFIAALMFINTALLTVALANPLLLVLYPDTKLSSKPTKLLILFISTLPRPSTKSIITSSLVNSPLSVSLPFIPSGFPISSLFALFL</sequence>
<name>A0A8R1IU65_CAEJA</name>
<evidence type="ECO:0000313" key="3">
    <source>
        <dbReference type="Proteomes" id="UP000005237"/>
    </source>
</evidence>
<dbReference type="EnsemblMetazoa" id="CJA37078.1">
    <property type="protein sequence ID" value="CJA37078.1"/>
    <property type="gene ID" value="WBGene00212925"/>
</dbReference>
<dbReference type="Proteomes" id="UP000005237">
    <property type="component" value="Unassembled WGS sequence"/>
</dbReference>
<keyword evidence="1" id="KW-0812">Transmembrane</keyword>
<evidence type="ECO:0000313" key="2">
    <source>
        <dbReference type="EnsemblMetazoa" id="CJA37078.1"/>
    </source>
</evidence>
<protein>
    <submittedName>
        <fullName evidence="2">Uncharacterized protein</fullName>
    </submittedName>
</protein>
<dbReference type="AlphaFoldDB" id="A0A8R1IU65"/>
<reference evidence="3" key="1">
    <citation type="submission" date="2010-08" db="EMBL/GenBank/DDBJ databases">
        <authorList>
            <consortium name="Caenorhabditis japonica Sequencing Consortium"/>
            <person name="Wilson R.K."/>
        </authorList>
    </citation>
    <scope>NUCLEOTIDE SEQUENCE [LARGE SCALE GENOMIC DNA]</scope>
    <source>
        <strain evidence="3">DF5081</strain>
    </source>
</reference>
<keyword evidence="1" id="KW-1133">Transmembrane helix</keyword>
<feature type="transmembrane region" description="Helical" evidence="1">
    <location>
        <begin position="43"/>
        <end position="69"/>
    </location>
</feature>
<proteinExistence type="predicted"/>
<keyword evidence="3" id="KW-1185">Reference proteome</keyword>
<evidence type="ECO:0000256" key="1">
    <source>
        <dbReference type="SAM" id="Phobius"/>
    </source>
</evidence>
<keyword evidence="1" id="KW-0472">Membrane</keyword>
<accession>A0A8R1IU65</accession>